<organism evidence="1 2">
    <name type="scientific">Cajanus cajan</name>
    <name type="common">Pigeon pea</name>
    <name type="synonym">Cajanus indicus</name>
    <dbReference type="NCBI Taxonomy" id="3821"/>
    <lineage>
        <taxon>Eukaryota</taxon>
        <taxon>Viridiplantae</taxon>
        <taxon>Streptophyta</taxon>
        <taxon>Embryophyta</taxon>
        <taxon>Tracheophyta</taxon>
        <taxon>Spermatophyta</taxon>
        <taxon>Magnoliopsida</taxon>
        <taxon>eudicotyledons</taxon>
        <taxon>Gunneridae</taxon>
        <taxon>Pentapetalae</taxon>
        <taxon>rosids</taxon>
        <taxon>fabids</taxon>
        <taxon>Fabales</taxon>
        <taxon>Fabaceae</taxon>
        <taxon>Papilionoideae</taxon>
        <taxon>50 kb inversion clade</taxon>
        <taxon>NPAAA clade</taxon>
        <taxon>indigoferoid/millettioid clade</taxon>
        <taxon>Phaseoleae</taxon>
        <taxon>Cajanus</taxon>
    </lineage>
</organism>
<dbReference type="STRING" id="3821.A0A151RZW5"/>
<dbReference type="PANTHER" id="PTHR11439">
    <property type="entry name" value="GAG-POL-RELATED RETROTRANSPOSON"/>
    <property type="match status" value="1"/>
</dbReference>
<dbReference type="AlphaFoldDB" id="A0A151RZW5"/>
<name>A0A151RZW5_CAJCA</name>
<dbReference type="Proteomes" id="UP000075243">
    <property type="component" value="Unassembled WGS sequence"/>
</dbReference>
<accession>A0A151RZW5</accession>
<sequence length="130" mass="15148">MRYLRGTMNHCIEYSRFPIVLEGYNDANWIFDSNETKSTSGYVFTLSGGAIAWRLVRQSIMARSTMESKFVALDMTNTKAEWLRNYLVNIPLRMKPTPSESIYCDSQLIIAIIKNKYYNGKNRHIYTIET</sequence>
<reference evidence="1" key="1">
    <citation type="journal article" date="2012" name="Nat. Biotechnol.">
        <title>Draft genome sequence of pigeonpea (Cajanus cajan), an orphan legume crop of resource-poor farmers.</title>
        <authorList>
            <person name="Varshney R.K."/>
            <person name="Chen W."/>
            <person name="Li Y."/>
            <person name="Bharti A.K."/>
            <person name="Saxena R.K."/>
            <person name="Schlueter J.A."/>
            <person name="Donoghue M.T."/>
            <person name="Azam S."/>
            <person name="Fan G."/>
            <person name="Whaley A.M."/>
            <person name="Farmer A.D."/>
            <person name="Sheridan J."/>
            <person name="Iwata A."/>
            <person name="Tuteja R."/>
            <person name="Penmetsa R.V."/>
            <person name="Wu W."/>
            <person name="Upadhyaya H.D."/>
            <person name="Yang S.P."/>
            <person name="Shah T."/>
            <person name="Saxena K.B."/>
            <person name="Michael T."/>
            <person name="McCombie W.R."/>
            <person name="Yang B."/>
            <person name="Zhang G."/>
            <person name="Yang H."/>
            <person name="Wang J."/>
            <person name="Spillane C."/>
            <person name="Cook D.R."/>
            <person name="May G.D."/>
            <person name="Xu X."/>
            <person name="Jackson S.A."/>
        </authorList>
    </citation>
    <scope>NUCLEOTIDE SEQUENCE [LARGE SCALE GENOMIC DNA]</scope>
</reference>
<dbReference type="PANTHER" id="PTHR11439:SF440">
    <property type="entry name" value="INTEGRASE CATALYTIC DOMAIN-CONTAINING PROTEIN"/>
    <property type="match status" value="1"/>
</dbReference>
<dbReference type="CDD" id="cd09272">
    <property type="entry name" value="RNase_HI_RT_Ty1"/>
    <property type="match status" value="1"/>
</dbReference>
<dbReference type="EMBL" id="KQ483510">
    <property type="protein sequence ID" value="KYP48034.1"/>
    <property type="molecule type" value="Genomic_DNA"/>
</dbReference>
<protein>
    <submittedName>
        <fullName evidence="1">Retrovirus-related Pol polyprotein from transposon TNT 1-94</fullName>
    </submittedName>
</protein>
<proteinExistence type="predicted"/>
<gene>
    <name evidence="1" type="ORF">KK1_030325</name>
</gene>
<evidence type="ECO:0000313" key="1">
    <source>
        <dbReference type="EMBL" id="KYP48034.1"/>
    </source>
</evidence>
<dbReference type="Gramene" id="C.cajan_30675.t">
    <property type="protein sequence ID" value="C.cajan_30675.t.cds1"/>
    <property type="gene ID" value="C.cajan_30675"/>
</dbReference>
<keyword evidence="2" id="KW-1185">Reference proteome</keyword>
<evidence type="ECO:0000313" key="2">
    <source>
        <dbReference type="Proteomes" id="UP000075243"/>
    </source>
</evidence>